<keyword evidence="1" id="KW-0812">Transmembrane</keyword>
<name>A0A6J6MPW2_9ZZZZ</name>
<accession>A0A6J6MPW2</accession>
<feature type="transmembrane region" description="Helical" evidence="1">
    <location>
        <begin position="213"/>
        <end position="232"/>
    </location>
</feature>
<sequence length="238" mass="26369">MNLTTNRFFKLVTQTVAVLALVTIFIGLGLWQLDRARDLKASLTVNSIEYVAPVELASVAKPLESLGVEGINTNVVATGNYVANYKVPNQKDSKGKISDWEAALLQVNTTDAILVLRGLWSDRLKNPEIAMSTKISVTGILTPHQNDDRAINAPGVISRLDSSVLVSTTDLNLYDGFINSMEESTSGGKLDRERISFAATTNPRIPGFYWQHLSYVVIWWLMAAVVLYLPLYQRRVRA</sequence>
<protein>
    <submittedName>
        <fullName evidence="2">Unannotated protein</fullName>
    </submittedName>
</protein>
<evidence type="ECO:0000313" key="2">
    <source>
        <dbReference type="EMBL" id="CAB4675756.1"/>
    </source>
</evidence>
<dbReference type="GO" id="GO:0016020">
    <property type="term" value="C:membrane"/>
    <property type="evidence" value="ECO:0007669"/>
    <property type="project" value="InterPro"/>
</dbReference>
<evidence type="ECO:0000256" key="1">
    <source>
        <dbReference type="SAM" id="Phobius"/>
    </source>
</evidence>
<feature type="transmembrane region" description="Helical" evidence="1">
    <location>
        <begin position="12"/>
        <end position="31"/>
    </location>
</feature>
<dbReference type="InterPro" id="IPR002994">
    <property type="entry name" value="Surf1/Shy1"/>
</dbReference>
<gene>
    <name evidence="2" type="ORF">UFOPK2329_00749</name>
</gene>
<proteinExistence type="predicted"/>
<keyword evidence="1" id="KW-0472">Membrane</keyword>
<organism evidence="2">
    <name type="scientific">freshwater metagenome</name>
    <dbReference type="NCBI Taxonomy" id="449393"/>
    <lineage>
        <taxon>unclassified sequences</taxon>
        <taxon>metagenomes</taxon>
        <taxon>ecological metagenomes</taxon>
    </lineage>
</organism>
<dbReference type="AlphaFoldDB" id="A0A6J6MPW2"/>
<dbReference type="Pfam" id="PF02104">
    <property type="entry name" value="SURF1"/>
    <property type="match status" value="1"/>
</dbReference>
<reference evidence="2" key="1">
    <citation type="submission" date="2020-05" db="EMBL/GenBank/DDBJ databases">
        <authorList>
            <person name="Chiriac C."/>
            <person name="Salcher M."/>
            <person name="Ghai R."/>
            <person name="Kavagutti S V."/>
        </authorList>
    </citation>
    <scope>NUCLEOTIDE SEQUENCE</scope>
</reference>
<dbReference type="EMBL" id="CAEZWZ010000116">
    <property type="protein sequence ID" value="CAB4675756.1"/>
    <property type="molecule type" value="Genomic_DNA"/>
</dbReference>
<keyword evidence="1" id="KW-1133">Transmembrane helix</keyword>